<name>A0A2H9T1D4_9BACT</name>
<dbReference type="HAMAP" id="MF_00048">
    <property type="entry name" value="UPF0102"/>
    <property type="match status" value="1"/>
</dbReference>
<organism evidence="3 4">
    <name type="scientific">Candidatus Staskawiczbacteria bacterium CG10_big_fil_rev_8_21_14_0_10_38_10</name>
    <dbReference type="NCBI Taxonomy" id="1974891"/>
    <lineage>
        <taxon>Bacteria</taxon>
        <taxon>Candidatus Staskawicziibacteriota</taxon>
    </lineage>
</organism>
<dbReference type="PANTHER" id="PTHR34039:SF1">
    <property type="entry name" value="UPF0102 PROTEIN YRAN"/>
    <property type="match status" value="1"/>
</dbReference>
<dbReference type="InterPro" id="IPR011856">
    <property type="entry name" value="tRNA_endonuc-like_dom_sf"/>
</dbReference>
<dbReference type="GO" id="GO:0003676">
    <property type="term" value="F:nucleic acid binding"/>
    <property type="evidence" value="ECO:0007669"/>
    <property type="project" value="InterPro"/>
</dbReference>
<keyword evidence="3" id="KW-0540">Nuclease</keyword>
<evidence type="ECO:0000256" key="1">
    <source>
        <dbReference type="ARBA" id="ARBA00006738"/>
    </source>
</evidence>
<protein>
    <recommendedName>
        <fullName evidence="2">UPF0102 protein COU98_01485</fullName>
    </recommendedName>
</protein>
<gene>
    <name evidence="3" type="ORF">COU98_01485</name>
</gene>
<comment type="caution">
    <text evidence="3">The sequence shown here is derived from an EMBL/GenBank/DDBJ whole genome shotgun (WGS) entry which is preliminary data.</text>
</comment>
<dbReference type="InterPro" id="IPR003509">
    <property type="entry name" value="UPF0102_YraN-like"/>
</dbReference>
<keyword evidence="3" id="KW-0255">Endonuclease</keyword>
<evidence type="ECO:0000256" key="2">
    <source>
        <dbReference type="HAMAP-Rule" id="MF_00048"/>
    </source>
</evidence>
<keyword evidence="3" id="KW-0378">Hydrolase</keyword>
<dbReference type="EMBL" id="PFEN01000026">
    <property type="protein sequence ID" value="PJE69542.1"/>
    <property type="molecule type" value="Genomic_DNA"/>
</dbReference>
<sequence length="129" mass="14956">MDSKKLGDLGEKIACRYLENKGYKILDRNYKRKWASGPQKGEIDIIVQKSGVISFVEVKSLRSAQGELYLPEDRVDFKKQRKLIRLAENWLSERKTPLESKWQIDVIGISINPILKKAKIRHFKNAISL</sequence>
<proteinExistence type="inferred from homology"/>
<dbReference type="SUPFAM" id="SSF52980">
    <property type="entry name" value="Restriction endonuclease-like"/>
    <property type="match status" value="1"/>
</dbReference>
<dbReference type="Pfam" id="PF02021">
    <property type="entry name" value="UPF0102"/>
    <property type="match status" value="1"/>
</dbReference>
<dbReference type="PANTHER" id="PTHR34039">
    <property type="entry name" value="UPF0102 PROTEIN YRAN"/>
    <property type="match status" value="1"/>
</dbReference>
<dbReference type="AlphaFoldDB" id="A0A2H9T1D4"/>
<evidence type="ECO:0000313" key="4">
    <source>
        <dbReference type="Proteomes" id="UP000236946"/>
    </source>
</evidence>
<dbReference type="Gene3D" id="3.40.1350.10">
    <property type="match status" value="1"/>
</dbReference>
<comment type="similarity">
    <text evidence="1 2">Belongs to the UPF0102 family.</text>
</comment>
<evidence type="ECO:0000313" key="3">
    <source>
        <dbReference type="EMBL" id="PJE69542.1"/>
    </source>
</evidence>
<accession>A0A2H9T1D4</accession>
<reference evidence="4" key="1">
    <citation type="submission" date="2017-09" db="EMBL/GenBank/DDBJ databases">
        <title>Depth-based differentiation of microbial function through sediment-hosted aquifers and enrichment of novel symbionts in the deep terrestrial subsurface.</title>
        <authorList>
            <person name="Probst A.J."/>
            <person name="Ladd B."/>
            <person name="Jarett J.K."/>
            <person name="Geller-Mcgrath D.E."/>
            <person name="Sieber C.M.K."/>
            <person name="Emerson J.B."/>
            <person name="Anantharaman K."/>
            <person name="Thomas B.C."/>
            <person name="Malmstrom R."/>
            <person name="Stieglmeier M."/>
            <person name="Klingl A."/>
            <person name="Woyke T."/>
            <person name="Ryan C.M."/>
            <person name="Banfield J.F."/>
        </authorList>
    </citation>
    <scope>NUCLEOTIDE SEQUENCE [LARGE SCALE GENOMIC DNA]</scope>
</reference>
<dbReference type="Proteomes" id="UP000236946">
    <property type="component" value="Unassembled WGS sequence"/>
</dbReference>
<dbReference type="InterPro" id="IPR011335">
    <property type="entry name" value="Restrct_endonuc-II-like"/>
</dbReference>
<dbReference type="CDD" id="cd20736">
    <property type="entry name" value="PoNe_Nuclease"/>
    <property type="match status" value="1"/>
</dbReference>
<dbReference type="GO" id="GO:0004519">
    <property type="term" value="F:endonuclease activity"/>
    <property type="evidence" value="ECO:0007669"/>
    <property type="project" value="UniProtKB-KW"/>
</dbReference>